<comment type="caution">
    <text evidence="3">The sequence shown here is derived from an EMBL/GenBank/DDBJ whole genome shotgun (WGS) entry which is preliminary data.</text>
</comment>
<dbReference type="SMART" id="SM00212">
    <property type="entry name" value="UBCc"/>
    <property type="match status" value="1"/>
</dbReference>
<evidence type="ECO:0000259" key="2">
    <source>
        <dbReference type="PROSITE" id="PS50234"/>
    </source>
</evidence>
<organism evidence="3 4">
    <name type="scientific">Botrytis elliptica</name>
    <dbReference type="NCBI Taxonomy" id="278938"/>
    <lineage>
        <taxon>Eukaryota</taxon>
        <taxon>Fungi</taxon>
        <taxon>Dikarya</taxon>
        <taxon>Ascomycota</taxon>
        <taxon>Pezizomycotina</taxon>
        <taxon>Leotiomycetes</taxon>
        <taxon>Helotiales</taxon>
        <taxon>Sclerotiniaceae</taxon>
        <taxon>Botrytis</taxon>
    </lineage>
</organism>
<proteinExistence type="predicted"/>
<dbReference type="SMART" id="SM00327">
    <property type="entry name" value="VWA"/>
    <property type="match status" value="1"/>
</dbReference>
<dbReference type="InterPro" id="IPR016135">
    <property type="entry name" value="UBQ-conjugating_enzyme/RWD"/>
</dbReference>
<feature type="domain" description="VWFA" evidence="2">
    <location>
        <begin position="473"/>
        <end position="684"/>
    </location>
</feature>
<keyword evidence="4" id="KW-1185">Reference proteome</keyword>
<dbReference type="AlphaFoldDB" id="A0A4Z1JJF3"/>
<dbReference type="Pfam" id="PF00179">
    <property type="entry name" value="UQ_con"/>
    <property type="match status" value="1"/>
</dbReference>
<dbReference type="STRING" id="278938.A0A4Z1JJF3"/>
<evidence type="ECO:0000259" key="1">
    <source>
        <dbReference type="PROSITE" id="PS50127"/>
    </source>
</evidence>
<protein>
    <recommendedName>
        <fullName evidence="5">UBC core domain-containing protein</fullName>
    </recommendedName>
</protein>
<evidence type="ECO:0000313" key="3">
    <source>
        <dbReference type="EMBL" id="TGO73616.1"/>
    </source>
</evidence>
<dbReference type="SUPFAM" id="SSF54495">
    <property type="entry name" value="UBC-like"/>
    <property type="match status" value="1"/>
</dbReference>
<dbReference type="Gene3D" id="3.40.50.410">
    <property type="entry name" value="von Willebrand factor, type A domain"/>
    <property type="match status" value="1"/>
</dbReference>
<accession>A0A4Z1JJF3</accession>
<sequence>MSKRRFSNASSDTLALEGEARSSRLRTVSPQRTRVIVNFDDQPSTKLIVPVTSATTINDLQSLIFNRAERIQLKLPEDRIVLRLEGEDGPITFSEDTIEDIFGDADPKLIWVTAAPKVADRGAEFIYVRWITPGRALDHVSLSDIETDEEPLTRGMTANEIIAVAKNRVFGAAGDEVTPAPGFNIGLWFNKAGEDTSVWALGTDTPEKLGLTGSLENPLDIFLVLINEDNPNPNLRYGFRCSLRSMATFETCLKVLISAASFRPYLIPRLLQRMILVTNIGEAKNCLESSLKMMAVPEANKTILANCFREIALRMVPGAFIGHKIESALEGSRQIFAWMFSDILEEDFKPVKGKRMPIPATDDFRNIINVCNSSQHFRMLSPLQLDGRENSGISLSKAGYVSQYTQNSDEISQPRLENVVTGFETLQSRPGQSLLQALQSVISQRIMEGTWEIDDWERIESSSSATNPGPDEAIVICLDKSISMQASLGNDWIGNGQINTLNRFDEAKQVFRNVVSRLSAYHLNVHVGLVTFGSKAEQEAQISPISKEFKNKLENTQATDHRTSLFDALHVAHSKLVSHQEQYPKSEMKLRIIALTDGEDNSSVSTAEEIRAMFYEDDIVLDSIVIGGSSSEDLFKISKYTGGYAFKPTSRMLLFQTFLLEPFLDILARPDIVKIPLDDYESSLPKEADMKTIHDFPPCRPHQLQDGGFVSLDAATRQLAGKSSSLLETSRMSASAEPANRSTGRLFLDEMRLMIANPHASMDVYVSEVDMAFWKIVMSGPASTAYSEGTFSLFVHITDIYPQKAPAVRFITPVLHPNVSKVTSLPHPLICSVSQLTMKKHGRICHEIFDDGWKSSFHIHDILKTIFTLFENPKASCDAAIDELATLKFWTDRATADAEIKKYVTRFATRTRVQWKREMESTG</sequence>
<name>A0A4Z1JJF3_9HELO</name>
<evidence type="ECO:0008006" key="5">
    <source>
        <dbReference type="Google" id="ProtNLM"/>
    </source>
</evidence>
<gene>
    <name evidence="3" type="ORF">BELL_0346g00040</name>
</gene>
<dbReference type="Pfam" id="PF00092">
    <property type="entry name" value="VWA"/>
    <property type="match status" value="1"/>
</dbReference>
<dbReference type="Proteomes" id="UP000297229">
    <property type="component" value="Unassembled WGS sequence"/>
</dbReference>
<reference evidence="3 4" key="1">
    <citation type="submission" date="2017-12" db="EMBL/GenBank/DDBJ databases">
        <title>Comparative genomics of Botrytis spp.</title>
        <authorList>
            <person name="Valero-Jimenez C.A."/>
            <person name="Tapia P."/>
            <person name="Veloso J."/>
            <person name="Silva-Moreno E."/>
            <person name="Staats M."/>
            <person name="Valdes J.H."/>
            <person name="Van Kan J.A.L."/>
        </authorList>
    </citation>
    <scope>NUCLEOTIDE SEQUENCE [LARGE SCALE GENOMIC DNA]</scope>
    <source>
        <strain evidence="3 4">Be9601</strain>
    </source>
</reference>
<dbReference type="Gene3D" id="3.10.110.10">
    <property type="entry name" value="Ubiquitin Conjugating Enzyme"/>
    <property type="match status" value="1"/>
</dbReference>
<dbReference type="InterPro" id="IPR000608">
    <property type="entry name" value="UBC"/>
</dbReference>
<dbReference type="InterPro" id="IPR002035">
    <property type="entry name" value="VWF_A"/>
</dbReference>
<dbReference type="PROSITE" id="PS50234">
    <property type="entry name" value="VWFA"/>
    <property type="match status" value="1"/>
</dbReference>
<evidence type="ECO:0000313" key="4">
    <source>
        <dbReference type="Proteomes" id="UP000297229"/>
    </source>
</evidence>
<feature type="domain" description="UBC core" evidence="1">
    <location>
        <begin position="742"/>
        <end position="909"/>
    </location>
</feature>
<dbReference type="InterPro" id="IPR036465">
    <property type="entry name" value="vWFA_dom_sf"/>
</dbReference>
<dbReference type="EMBL" id="PQXM01000344">
    <property type="protein sequence ID" value="TGO73616.1"/>
    <property type="molecule type" value="Genomic_DNA"/>
</dbReference>
<dbReference type="SUPFAM" id="SSF53300">
    <property type="entry name" value="vWA-like"/>
    <property type="match status" value="1"/>
</dbReference>
<dbReference type="PANTHER" id="PTHR24068">
    <property type="entry name" value="UBIQUITIN-CONJUGATING ENZYME E2"/>
    <property type="match status" value="1"/>
</dbReference>
<dbReference type="PROSITE" id="PS50127">
    <property type="entry name" value="UBC_2"/>
    <property type="match status" value="1"/>
</dbReference>
<dbReference type="CDD" id="cd00198">
    <property type="entry name" value="vWFA"/>
    <property type="match status" value="1"/>
</dbReference>